<organism evidence="2 3">
    <name type="scientific">Brachionus plicatilis</name>
    <name type="common">Marine rotifer</name>
    <name type="synonym">Brachionus muelleri</name>
    <dbReference type="NCBI Taxonomy" id="10195"/>
    <lineage>
        <taxon>Eukaryota</taxon>
        <taxon>Metazoa</taxon>
        <taxon>Spiralia</taxon>
        <taxon>Gnathifera</taxon>
        <taxon>Rotifera</taxon>
        <taxon>Eurotatoria</taxon>
        <taxon>Monogononta</taxon>
        <taxon>Pseudotrocha</taxon>
        <taxon>Ploima</taxon>
        <taxon>Brachionidae</taxon>
        <taxon>Brachionus</taxon>
    </lineage>
</organism>
<reference evidence="2 3" key="1">
    <citation type="journal article" date="2018" name="Sci. Rep.">
        <title>Genomic signatures of local adaptation to the degree of environmental predictability in rotifers.</title>
        <authorList>
            <person name="Franch-Gras L."/>
            <person name="Hahn C."/>
            <person name="Garcia-Roger E.M."/>
            <person name="Carmona M.J."/>
            <person name="Serra M."/>
            <person name="Gomez A."/>
        </authorList>
    </citation>
    <scope>NUCLEOTIDE SEQUENCE [LARGE SCALE GENOMIC DNA]</scope>
    <source>
        <strain evidence="2">HYR1</strain>
    </source>
</reference>
<evidence type="ECO:0000313" key="3">
    <source>
        <dbReference type="Proteomes" id="UP000276133"/>
    </source>
</evidence>
<accession>A0A3M7PHU7</accession>
<feature type="region of interest" description="Disordered" evidence="1">
    <location>
        <begin position="1"/>
        <end position="38"/>
    </location>
</feature>
<gene>
    <name evidence="2" type="ORF">BpHYR1_038759</name>
</gene>
<proteinExistence type="predicted"/>
<dbReference type="AlphaFoldDB" id="A0A3M7PHU7"/>
<protein>
    <submittedName>
        <fullName evidence="2">Uncharacterized protein</fullName>
    </submittedName>
</protein>
<evidence type="ECO:0000256" key="1">
    <source>
        <dbReference type="SAM" id="MobiDB-lite"/>
    </source>
</evidence>
<dbReference type="Proteomes" id="UP000276133">
    <property type="component" value="Unassembled WGS sequence"/>
</dbReference>
<sequence>MTEQIGYQNQHNNSNGQMPCSNIQNRNLPEPNLPQNNGNIIIADMQSQLNMIHTSTHQQISELREIMLGRQNLPSSPGSIQQQMREQIGYQNQHTNSNGQMPCSNIQNRNLP</sequence>
<feature type="region of interest" description="Disordered" evidence="1">
    <location>
        <begin position="89"/>
        <end position="112"/>
    </location>
</feature>
<name>A0A3M7PHU7_BRAPC</name>
<comment type="caution">
    <text evidence="2">The sequence shown here is derived from an EMBL/GenBank/DDBJ whole genome shotgun (WGS) entry which is preliminary data.</text>
</comment>
<keyword evidence="3" id="KW-1185">Reference proteome</keyword>
<evidence type="ECO:0000313" key="2">
    <source>
        <dbReference type="EMBL" id="RMZ98294.1"/>
    </source>
</evidence>
<feature type="non-terminal residue" evidence="2">
    <location>
        <position position="112"/>
    </location>
</feature>
<dbReference type="EMBL" id="REGN01010859">
    <property type="protein sequence ID" value="RMZ98294.1"/>
    <property type="molecule type" value="Genomic_DNA"/>
</dbReference>